<dbReference type="GO" id="GO:0015074">
    <property type="term" value="P:DNA integration"/>
    <property type="evidence" value="ECO:0007669"/>
    <property type="project" value="InterPro"/>
</dbReference>
<proteinExistence type="predicted"/>
<dbReference type="InterPro" id="IPR001584">
    <property type="entry name" value="Integrase_cat-core"/>
</dbReference>
<dbReference type="InterPro" id="IPR058913">
    <property type="entry name" value="Integrase_dom_put"/>
</dbReference>
<sequence length="369" mass="42245">MSLGMNWQNIATCVGVSSRTLYRHRQLLGIPPMSYTTLSNENLNRVVGEILQHTTNAGERYVHGSLRSRGIHIQRWRVRQSLQEIDPIGRSFRRRHAIRRRIYSVSSPNQLWHIDGNHKLVRWRMVFHGCVDGFSRTIIYLACVDNNRASSVLSLFIDGVHNFGLPSRVRCDHGLENTGVARFMLCRRGLNRRSVITGRSVHNQRIERLWAELNRVVSCHFINLFNFMEGHGILDSLNELHLFCVHYIFLPRIQRAATEFQNQWNNHGLSTQGGQTPLQLWQRGIVSNAGMHNPSMNGIVDMDSNFSLDDNSLQSELITNNNVVVPSINITISNTTMNTLVQNFNPFEDDGNHGIDLFCNLVHFLEGIL</sequence>
<protein>
    <submittedName>
        <fullName evidence="3">Uncharacterized protein LOC114433625</fullName>
    </submittedName>
    <submittedName>
        <fullName evidence="4">Uncharacterized protein LOC114442995</fullName>
    </submittedName>
</protein>
<evidence type="ECO:0000313" key="4">
    <source>
        <dbReference type="RefSeq" id="XP_028272690.1"/>
    </source>
</evidence>
<dbReference type="PANTHER" id="PTHR46791">
    <property type="entry name" value="EXPRESSED PROTEIN"/>
    <property type="match status" value="1"/>
</dbReference>
<dbReference type="Gene3D" id="3.30.420.10">
    <property type="entry name" value="Ribonuclease H-like superfamily/Ribonuclease H"/>
    <property type="match status" value="1"/>
</dbReference>
<name>A0A6P7J7X3_9TELE</name>
<dbReference type="Proteomes" id="UP000515145">
    <property type="component" value="Chromosome 10"/>
</dbReference>
<dbReference type="Pfam" id="PF24764">
    <property type="entry name" value="rva_4"/>
    <property type="match status" value="1"/>
</dbReference>
<dbReference type="Proteomes" id="UP000515145">
    <property type="component" value="Chromosome 3"/>
</dbReference>
<gene>
    <name evidence="4" type="primary">LOC114442995</name>
    <name evidence="3" type="synonym">LOC114433625</name>
</gene>
<keyword evidence="2" id="KW-1185">Reference proteome</keyword>
<dbReference type="InterPro" id="IPR036397">
    <property type="entry name" value="RNaseH_sf"/>
</dbReference>
<dbReference type="PANTHER" id="PTHR46791:SF4">
    <property type="match status" value="1"/>
</dbReference>
<dbReference type="RefSeq" id="XP_028258071.1">
    <property type="nucleotide sequence ID" value="XM_028402270.1"/>
</dbReference>
<dbReference type="GO" id="GO:0003676">
    <property type="term" value="F:nucleic acid binding"/>
    <property type="evidence" value="ECO:0007669"/>
    <property type="project" value="InterPro"/>
</dbReference>
<evidence type="ECO:0000259" key="1">
    <source>
        <dbReference type="PROSITE" id="PS50994"/>
    </source>
</evidence>
<dbReference type="GeneID" id="114442995"/>
<accession>A0A6P7J7X3</accession>
<dbReference type="RefSeq" id="XP_028272690.1">
    <property type="nucleotide sequence ID" value="XM_028416889.1"/>
</dbReference>
<dbReference type="SUPFAM" id="SSF53098">
    <property type="entry name" value="Ribonuclease H-like"/>
    <property type="match status" value="1"/>
</dbReference>
<reference evidence="3 4" key="1">
    <citation type="submission" date="2025-04" db="UniProtKB">
        <authorList>
            <consortium name="RefSeq"/>
        </authorList>
    </citation>
    <scope>IDENTIFICATION</scope>
</reference>
<evidence type="ECO:0000313" key="3">
    <source>
        <dbReference type="RefSeq" id="XP_028258071.1"/>
    </source>
</evidence>
<dbReference type="InterPro" id="IPR012337">
    <property type="entry name" value="RNaseH-like_sf"/>
</dbReference>
<organism evidence="2 4">
    <name type="scientific">Parambassis ranga</name>
    <name type="common">Indian glassy fish</name>
    <dbReference type="NCBI Taxonomy" id="210632"/>
    <lineage>
        <taxon>Eukaryota</taxon>
        <taxon>Metazoa</taxon>
        <taxon>Chordata</taxon>
        <taxon>Craniata</taxon>
        <taxon>Vertebrata</taxon>
        <taxon>Euteleostomi</taxon>
        <taxon>Actinopterygii</taxon>
        <taxon>Neopterygii</taxon>
        <taxon>Teleostei</taxon>
        <taxon>Neoteleostei</taxon>
        <taxon>Acanthomorphata</taxon>
        <taxon>Ovalentaria</taxon>
        <taxon>Ambassidae</taxon>
        <taxon>Parambassis</taxon>
    </lineage>
</organism>
<feature type="domain" description="Integrase catalytic" evidence="1">
    <location>
        <begin position="104"/>
        <end position="285"/>
    </location>
</feature>
<dbReference type="OrthoDB" id="2686689at2759"/>
<dbReference type="AlphaFoldDB" id="A0A6P7J7X3"/>
<evidence type="ECO:0000313" key="2">
    <source>
        <dbReference type="Proteomes" id="UP000515145"/>
    </source>
</evidence>
<dbReference type="PROSITE" id="PS50994">
    <property type="entry name" value="INTEGRASE"/>
    <property type="match status" value="1"/>
</dbReference>